<proteinExistence type="predicted"/>
<dbReference type="NCBIfam" id="NF041895">
    <property type="entry name" value="choice_anch_V"/>
    <property type="match status" value="1"/>
</dbReference>
<gene>
    <name evidence="1" type="ORF">METZ01_LOCUS9077</name>
</gene>
<protein>
    <recommendedName>
        <fullName evidence="2">Reelin domain-containing protein</fullName>
    </recommendedName>
</protein>
<dbReference type="AlphaFoldDB" id="A0A381NRV5"/>
<dbReference type="InterPro" id="IPR042307">
    <property type="entry name" value="Reeler_sf"/>
</dbReference>
<name>A0A381NRV5_9ZZZZ</name>
<dbReference type="Gene3D" id="2.60.40.4060">
    <property type="entry name" value="Reeler domain"/>
    <property type="match status" value="1"/>
</dbReference>
<organism evidence="1">
    <name type="scientific">marine metagenome</name>
    <dbReference type="NCBI Taxonomy" id="408172"/>
    <lineage>
        <taxon>unclassified sequences</taxon>
        <taxon>metagenomes</taxon>
        <taxon>ecological metagenomes</taxon>
    </lineage>
</organism>
<evidence type="ECO:0008006" key="2">
    <source>
        <dbReference type="Google" id="ProtNLM"/>
    </source>
</evidence>
<reference evidence="1" key="1">
    <citation type="submission" date="2018-05" db="EMBL/GenBank/DDBJ databases">
        <authorList>
            <person name="Lanie J.A."/>
            <person name="Ng W.-L."/>
            <person name="Kazmierczak K.M."/>
            <person name="Andrzejewski T.M."/>
            <person name="Davidsen T.M."/>
            <person name="Wayne K.J."/>
            <person name="Tettelin H."/>
            <person name="Glass J.I."/>
            <person name="Rusch D."/>
            <person name="Podicherti R."/>
            <person name="Tsui H.-C.T."/>
            <person name="Winkler M.E."/>
        </authorList>
    </citation>
    <scope>NUCLEOTIDE SEQUENCE</scope>
</reference>
<accession>A0A381NRV5</accession>
<dbReference type="EMBL" id="UINC01000488">
    <property type="protein sequence ID" value="SUZ56223.1"/>
    <property type="molecule type" value="Genomic_DNA"/>
</dbReference>
<sequence length="210" mass="21996">MAATLVLTGVVAISAFNPEGPPPGHTGGFGEPTCIICHQGSDLNAFGGRVTIEGLPNEYVQGERYLLTVLLEAEETDLAGFQLAVRYGTGGEEGLNAGEIHPIDDRVSVSIGTKGVQYAHQTRQGSSMSAPDSTSWSIQWIAPSTGNSVVFHVTANSGNGDNSPLSDLVYTADLSVDAEPSPLGWRILLFSALPLLMLMALWISRSPAGG</sequence>
<evidence type="ECO:0000313" key="1">
    <source>
        <dbReference type="EMBL" id="SUZ56223.1"/>
    </source>
</evidence>